<dbReference type="Proteomes" id="UP000034071">
    <property type="component" value="Chromosome"/>
</dbReference>
<dbReference type="HOGENOM" id="CLU_1756405_0_0_6"/>
<dbReference type="EMBL" id="CP010975">
    <property type="protein sequence ID" value="AKE52948.1"/>
    <property type="molecule type" value="Genomic_DNA"/>
</dbReference>
<evidence type="ECO:0000313" key="1">
    <source>
        <dbReference type="EMBL" id="AKE52948.1"/>
    </source>
</evidence>
<dbReference type="OrthoDB" id="6194502at2"/>
<dbReference type="KEGG" id="kge:TQ33_2017"/>
<evidence type="ECO:0000313" key="2">
    <source>
        <dbReference type="Proteomes" id="UP000034071"/>
    </source>
</evidence>
<proteinExistence type="predicted"/>
<sequence length="148" mass="16985">MSDSYKTIIQQRQPEDVEIFHNVHPDVKPPKTDLDDLYHKHQEINDYRSSGELIRSLANTIKKWRKHMPKDAEPTIVAMLNGGLQIQVARLVQESFHGIRIEGTAGGNPCMVLSHQNNVELLCYVQKVPEEEPERRIGFVIDGEETEE</sequence>
<protein>
    <submittedName>
        <fullName evidence="1">Uncharacterized protein</fullName>
    </submittedName>
</protein>
<dbReference type="STRING" id="914150.TQ33_2017"/>
<reference evidence="1 2" key="1">
    <citation type="submission" date="2015-02" db="EMBL/GenBank/DDBJ databases">
        <title>Complete genome sequence of Kangiella geojedonensis strain YCS-5T.</title>
        <authorList>
            <person name="Kim K.M."/>
        </authorList>
    </citation>
    <scope>NUCLEOTIDE SEQUENCE [LARGE SCALE GENOMIC DNA]</scope>
    <source>
        <strain evidence="1 2">YCS-5</strain>
    </source>
</reference>
<gene>
    <name evidence="1" type="ORF">TQ33_2017</name>
</gene>
<organism evidence="1 2">
    <name type="scientific">Kangiella geojedonensis</name>
    <dbReference type="NCBI Taxonomy" id="914150"/>
    <lineage>
        <taxon>Bacteria</taxon>
        <taxon>Pseudomonadati</taxon>
        <taxon>Pseudomonadota</taxon>
        <taxon>Gammaproteobacteria</taxon>
        <taxon>Kangiellales</taxon>
        <taxon>Kangiellaceae</taxon>
        <taxon>Kangiella</taxon>
    </lineage>
</organism>
<dbReference type="RefSeq" id="WP_046561952.1">
    <property type="nucleotide sequence ID" value="NZ_CP010975.1"/>
</dbReference>
<accession>A0A0F6RD38</accession>
<keyword evidence="2" id="KW-1185">Reference proteome</keyword>
<name>A0A0F6RD38_9GAMM</name>
<dbReference type="AlphaFoldDB" id="A0A0F6RD38"/>